<dbReference type="Proteomes" id="UP000094444">
    <property type="component" value="Unassembled WGS sequence"/>
</dbReference>
<sequence length="670" mass="73880">MDDTAQPSSQSSATKSRISYACEACRAAKVKSHASTRCSVSKCECIFKTGPRKRRRRDKLRPIASRKTPPPSAPSQTFTIHVPLLGGNDTNVEPSEGFDALLDAHNTFIEHLVPGDDLDGDRDTRISGQASSSASGTGIFSVSTPSVSSRSVHGISSVQPKFNLESATSLLESFRNGMLPYFPVINLPIDATVQSLARDKPFVLLAILAAASGGRSMQGHSLYDDEFRKVLGLKFVSGGERSLELLAGLQIYCAWYPFHLRPKQKQAFQYVRMAADIVRDLELDQAPDSFDHAGFITEEKSMDEIRAYISCYYLFASLASIWTKKISLPFDQWTSTCCDILERSDSVQAYADKTLAWLARLGNIIEQTASLTRQNGRVQHEPQHVLLMVKGMEAQLQEWQGRMPPDVSSKPVVYIASLFTEILLHGYTLLRFPYHNAQKRPQLLQEDALVEPTGLRECAKSLRIWYEYVSSLPAAEFGNFSAIEWGRFVGMTILGLRLSFPLPKDCPSWDHAAAREILGLGSFLEKFTDESSDAASLTPASSKSSSGTDVLSASKVVLGVVKRKYEKRLAALEKAALAQPPYTVPADTDSGLRKCPMFDGSLDPFIQQWDDTFLDLSSLVNTSFIGPGPTSVPGQGPRSDTQPVVCHDLWATMTMGWSQENLADMDFDDL</sequence>
<evidence type="ECO:0000256" key="6">
    <source>
        <dbReference type="SAM" id="MobiDB-lite"/>
    </source>
</evidence>
<dbReference type="AlphaFoldDB" id="A0A2P5I400"/>
<keyword evidence="3" id="KW-0238">DNA-binding</keyword>
<dbReference type="OrthoDB" id="5424793at2759"/>
<organism evidence="7 8">
    <name type="scientific">Diaporthe helianthi</name>
    <dbReference type="NCBI Taxonomy" id="158607"/>
    <lineage>
        <taxon>Eukaryota</taxon>
        <taxon>Fungi</taxon>
        <taxon>Dikarya</taxon>
        <taxon>Ascomycota</taxon>
        <taxon>Pezizomycotina</taxon>
        <taxon>Sordariomycetes</taxon>
        <taxon>Sordariomycetidae</taxon>
        <taxon>Diaporthales</taxon>
        <taxon>Diaporthaceae</taxon>
        <taxon>Diaporthe</taxon>
    </lineage>
</organism>
<dbReference type="GO" id="GO:0005634">
    <property type="term" value="C:nucleus"/>
    <property type="evidence" value="ECO:0007669"/>
    <property type="project" value="UniProtKB-SubCell"/>
</dbReference>
<dbReference type="PANTHER" id="PTHR31845">
    <property type="entry name" value="FINGER DOMAIN PROTEIN, PUTATIVE-RELATED"/>
    <property type="match status" value="1"/>
</dbReference>
<evidence type="ECO:0000313" key="7">
    <source>
        <dbReference type="EMBL" id="POS77232.1"/>
    </source>
</evidence>
<keyword evidence="5" id="KW-0539">Nucleus</keyword>
<keyword evidence="2" id="KW-0805">Transcription regulation</keyword>
<name>A0A2P5I400_DIAHE</name>
<dbReference type="EMBL" id="MAVT02000288">
    <property type="protein sequence ID" value="POS77232.1"/>
    <property type="molecule type" value="Genomic_DNA"/>
</dbReference>
<evidence type="ECO:0000313" key="8">
    <source>
        <dbReference type="Proteomes" id="UP000094444"/>
    </source>
</evidence>
<evidence type="ECO:0000256" key="4">
    <source>
        <dbReference type="ARBA" id="ARBA00023163"/>
    </source>
</evidence>
<evidence type="ECO:0000256" key="5">
    <source>
        <dbReference type="ARBA" id="ARBA00023242"/>
    </source>
</evidence>
<gene>
    <name evidence="7" type="ORF">DHEL01_v204366</name>
</gene>
<feature type="region of interest" description="Disordered" evidence="6">
    <location>
        <begin position="54"/>
        <end position="78"/>
    </location>
</feature>
<protein>
    <recommendedName>
        <fullName evidence="9">Zn(2)-C6 fungal-type domain-containing protein</fullName>
    </recommendedName>
</protein>
<keyword evidence="4" id="KW-0804">Transcription</keyword>
<evidence type="ECO:0000256" key="1">
    <source>
        <dbReference type="ARBA" id="ARBA00004123"/>
    </source>
</evidence>
<keyword evidence="8" id="KW-1185">Reference proteome</keyword>
<dbReference type="InParanoid" id="A0A2P5I400"/>
<comment type="caution">
    <text evidence="7">The sequence shown here is derived from an EMBL/GenBank/DDBJ whole genome shotgun (WGS) entry which is preliminary data.</text>
</comment>
<dbReference type="CDD" id="cd12148">
    <property type="entry name" value="fungal_TF_MHR"/>
    <property type="match status" value="1"/>
</dbReference>
<feature type="region of interest" description="Disordered" evidence="6">
    <location>
        <begin position="119"/>
        <end position="138"/>
    </location>
</feature>
<dbReference type="GO" id="GO:0008270">
    <property type="term" value="F:zinc ion binding"/>
    <property type="evidence" value="ECO:0007669"/>
    <property type="project" value="InterPro"/>
</dbReference>
<dbReference type="GO" id="GO:0000976">
    <property type="term" value="F:transcription cis-regulatory region binding"/>
    <property type="evidence" value="ECO:0007669"/>
    <property type="project" value="TreeGrafter"/>
</dbReference>
<dbReference type="STRING" id="158607.A0A2P5I400"/>
<dbReference type="InterPro" id="IPR001138">
    <property type="entry name" value="Zn2Cys6_DnaBD"/>
</dbReference>
<accession>A0A2P5I400</accession>
<reference evidence="7" key="1">
    <citation type="submission" date="2017-09" db="EMBL/GenBank/DDBJ databases">
        <title>Polyketide synthases of a Diaporthe helianthi virulent isolate.</title>
        <authorList>
            <person name="Baroncelli R."/>
        </authorList>
    </citation>
    <scope>NUCLEOTIDE SEQUENCE [LARGE SCALE GENOMIC DNA]</scope>
    <source>
        <strain evidence="7">7/96</strain>
    </source>
</reference>
<feature type="compositionally biased region" description="Low complexity" evidence="6">
    <location>
        <begin position="127"/>
        <end position="138"/>
    </location>
</feature>
<dbReference type="CDD" id="cd00067">
    <property type="entry name" value="GAL4"/>
    <property type="match status" value="1"/>
</dbReference>
<comment type="subcellular location">
    <subcellularLocation>
        <location evidence="1">Nucleus</location>
    </subcellularLocation>
</comment>
<dbReference type="GO" id="GO:0000981">
    <property type="term" value="F:DNA-binding transcription factor activity, RNA polymerase II-specific"/>
    <property type="evidence" value="ECO:0007669"/>
    <property type="project" value="InterPro"/>
</dbReference>
<evidence type="ECO:0008006" key="9">
    <source>
        <dbReference type="Google" id="ProtNLM"/>
    </source>
</evidence>
<dbReference type="PANTHER" id="PTHR31845:SF39">
    <property type="entry name" value="TRANSCRIPTION FACTOR PBCR-RELATED"/>
    <property type="match status" value="1"/>
</dbReference>
<evidence type="ECO:0000256" key="2">
    <source>
        <dbReference type="ARBA" id="ARBA00023015"/>
    </source>
</evidence>
<dbReference type="InterPro" id="IPR051089">
    <property type="entry name" value="prtT"/>
</dbReference>
<proteinExistence type="predicted"/>
<evidence type="ECO:0000256" key="3">
    <source>
        <dbReference type="ARBA" id="ARBA00023125"/>
    </source>
</evidence>